<dbReference type="InterPro" id="IPR041698">
    <property type="entry name" value="Methyltransf_25"/>
</dbReference>
<dbReference type="PANTHER" id="PTHR43591">
    <property type="entry name" value="METHYLTRANSFERASE"/>
    <property type="match status" value="1"/>
</dbReference>
<proteinExistence type="predicted"/>
<dbReference type="Proteomes" id="UP000279994">
    <property type="component" value="Unassembled WGS sequence"/>
</dbReference>
<evidence type="ECO:0000259" key="1">
    <source>
        <dbReference type="Pfam" id="PF13649"/>
    </source>
</evidence>
<dbReference type="GO" id="GO:0032259">
    <property type="term" value="P:methylation"/>
    <property type="evidence" value="ECO:0007669"/>
    <property type="project" value="UniProtKB-KW"/>
</dbReference>
<organism evidence="2 3">
    <name type="scientific">Nocardioides pocheonensis</name>
    <dbReference type="NCBI Taxonomy" id="661485"/>
    <lineage>
        <taxon>Bacteria</taxon>
        <taxon>Bacillati</taxon>
        <taxon>Actinomycetota</taxon>
        <taxon>Actinomycetes</taxon>
        <taxon>Propionibacteriales</taxon>
        <taxon>Nocardioidaceae</taxon>
        <taxon>Nocardioides</taxon>
    </lineage>
</organism>
<name>A0A3N0GXW7_9ACTN</name>
<feature type="domain" description="Methyltransferase" evidence="1">
    <location>
        <begin position="41"/>
        <end position="137"/>
    </location>
</feature>
<gene>
    <name evidence="2" type="ORF">EFL26_02915</name>
</gene>
<dbReference type="InterPro" id="IPR029063">
    <property type="entry name" value="SAM-dependent_MTases_sf"/>
</dbReference>
<comment type="caution">
    <text evidence="2">The sequence shown here is derived from an EMBL/GenBank/DDBJ whole genome shotgun (WGS) entry which is preliminary data.</text>
</comment>
<accession>A0A3N0GXW7</accession>
<dbReference type="GO" id="GO:0008168">
    <property type="term" value="F:methyltransferase activity"/>
    <property type="evidence" value="ECO:0007669"/>
    <property type="project" value="UniProtKB-KW"/>
</dbReference>
<dbReference type="AlphaFoldDB" id="A0A3N0GXW7"/>
<dbReference type="Gene3D" id="3.40.50.150">
    <property type="entry name" value="Vaccinia Virus protein VP39"/>
    <property type="match status" value="1"/>
</dbReference>
<dbReference type="SUPFAM" id="SSF53335">
    <property type="entry name" value="S-adenosyl-L-methionine-dependent methyltransferases"/>
    <property type="match status" value="1"/>
</dbReference>
<evidence type="ECO:0000313" key="2">
    <source>
        <dbReference type="EMBL" id="RNM17056.1"/>
    </source>
</evidence>
<protein>
    <submittedName>
        <fullName evidence="2">Class I SAM-dependent methyltransferase</fullName>
    </submittedName>
</protein>
<sequence length="263" mass="29069">MSYLMAGQLTELERLQLQSRVWEPAGSRLLEFLGAGEGKRVVDVGCGCLGWLRLLSAWVGPSGTCVGTDISDDLLREAGSFLSAERLTNVELVRDDLFDSRLPPRSFDLVHARFQLAPLGRFENQIGALSRLVAPGGILAFEDPDTASWTFTPEAPRARHLIEMILQAFRSAGGDFDAGRFTYDLLQGMGMQPEIRADIVALEPGHPYLRLPLQFAASLRARLLEQVTESELDTLLAEVEDELADPTRRGLTFTLVQTWARSP</sequence>
<reference evidence="2 3" key="1">
    <citation type="submission" date="2018-11" db="EMBL/GenBank/DDBJ databases">
        <authorList>
            <person name="Li F."/>
        </authorList>
    </citation>
    <scope>NUCLEOTIDE SEQUENCE [LARGE SCALE GENOMIC DNA]</scope>
    <source>
        <strain evidence="2 3">Gsoil 818</strain>
    </source>
</reference>
<dbReference type="EMBL" id="RJSF01000005">
    <property type="protein sequence ID" value="RNM17056.1"/>
    <property type="molecule type" value="Genomic_DNA"/>
</dbReference>
<dbReference type="Pfam" id="PF13649">
    <property type="entry name" value="Methyltransf_25"/>
    <property type="match status" value="1"/>
</dbReference>
<keyword evidence="2" id="KW-0808">Transferase</keyword>
<dbReference type="PANTHER" id="PTHR43591:SF24">
    <property type="entry name" value="2-METHOXY-6-POLYPRENYL-1,4-BENZOQUINOL METHYLASE, MITOCHONDRIAL"/>
    <property type="match status" value="1"/>
</dbReference>
<dbReference type="CDD" id="cd02440">
    <property type="entry name" value="AdoMet_MTases"/>
    <property type="match status" value="1"/>
</dbReference>
<dbReference type="RefSeq" id="WP_123221393.1">
    <property type="nucleotide sequence ID" value="NZ_RJSF01000005.1"/>
</dbReference>
<dbReference type="OrthoDB" id="5566900at2"/>
<keyword evidence="2" id="KW-0489">Methyltransferase</keyword>
<evidence type="ECO:0000313" key="3">
    <source>
        <dbReference type="Proteomes" id="UP000279994"/>
    </source>
</evidence>
<keyword evidence="3" id="KW-1185">Reference proteome</keyword>